<keyword evidence="5" id="KW-0998">Cell outer membrane</keyword>
<comment type="subcellular location">
    <subcellularLocation>
        <location evidence="1">Cell outer membrane</location>
    </subcellularLocation>
</comment>
<dbReference type="InterPro" id="IPR011990">
    <property type="entry name" value="TPR-like_helical_dom_sf"/>
</dbReference>
<sequence>MKRYILIVLILVGLISCKKATSYLDQQNAGQDATVVFSDSVRTLGFLNGIYQGRGFSFNKGRWDSHGNLDEATDDAEYRYSGSGQYAVILYSGNVNPLNVVKGTTTDFYVQPYLQIRAVNLFLSKLPTTPLAPSTQKRVAAEARFLRAWYYHYLVKSFGGIALLGDRLFDKDDIIDIPRNTYEDCINYIVSECDAAAASLPLDQLDQDYGRITKGMCLALKSRVLLSAASPLFNGGGIVKTGAIASIIAYPTYDAARWAKAAQAAKDVIDMNKYDLVVDNTTAPGFGFYKAFISRANSELIFTFTQGPNKDFEGHFLPPSRSGGFYSTPTQNLVDQFDMRNGKQITDPASGYNAANPYVNRDPRFGYTVIYNGSLYANNSGAQAPVFTYVNAPSDGNGIGTTSGYYGRKMCDVNVSWGGSANADRGYPLMRYAEILLNYAEALNELGQTSNALTYIFKIRERAGILPGADARFGIKTDISQVELRDLIIKERRTEMAFEDMRFYDERRWKIAEVTENAFNKVMLITPKSGTTSTSTDGTSYNYQIANSIRRHNFRAANYLLPIPQSEILKLPSYLQNPGY</sequence>
<keyword evidence="9" id="KW-1185">Reference proteome</keyword>
<dbReference type="InterPro" id="IPR033985">
    <property type="entry name" value="SusD-like_N"/>
</dbReference>
<evidence type="ECO:0000313" key="8">
    <source>
        <dbReference type="EMBL" id="KRT14086.1"/>
    </source>
</evidence>
<dbReference type="InterPro" id="IPR012944">
    <property type="entry name" value="SusD_RagB_dom"/>
</dbReference>
<dbReference type="EMBL" id="LMZQ01000025">
    <property type="protein sequence ID" value="KRT14086.1"/>
    <property type="molecule type" value="Genomic_DNA"/>
</dbReference>
<dbReference type="Pfam" id="PF14322">
    <property type="entry name" value="SusD-like_3"/>
    <property type="match status" value="1"/>
</dbReference>
<dbReference type="RefSeq" id="WP_057934243.1">
    <property type="nucleotide sequence ID" value="NZ_LMZQ01000025.1"/>
</dbReference>
<evidence type="ECO:0000259" key="7">
    <source>
        <dbReference type="Pfam" id="PF14322"/>
    </source>
</evidence>
<evidence type="ECO:0000256" key="3">
    <source>
        <dbReference type="ARBA" id="ARBA00022729"/>
    </source>
</evidence>
<dbReference type="AlphaFoldDB" id="A0A0T5VJQ2"/>
<comment type="caution">
    <text evidence="8">The sequence shown here is derived from an EMBL/GenBank/DDBJ whole genome shotgun (WGS) entry which is preliminary data.</text>
</comment>
<dbReference type="STRING" id="687842.ASU31_21100"/>
<dbReference type="Proteomes" id="UP000051950">
    <property type="component" value="Unassembled WGS sequence"/>
</dbReference>
<name>A0A0T5VJQ2_9SPHI</name>
<keyword evidence="4" id="KW-0472">Membrane</keyword>
<proteinExistence type="inferred from homology"/>
<evidence type="ECO:0000313" key="9">
    <source>
        <dbReference type="Proteomes" id="UP000051950"/>
    </source>
</evidence>
<accession>A0A0T5VJQ2</accession>
<feature type="domain" description="SusD-like N-terminal" evidence="7">
    <location>
        <begin position="96"/>
        <end position="226"/>
    </location>
</feature>
<dbReference type="SUPFAM" id="SSF48452">
    <property type="entry name" value="TPR-like"/>
    <property type="match status" value="1"/>
</dbReference>
<dbReference type="PROSITE" id="PS51257">
    <property type="entry name" value="PROKAR_LIPOPROTEIN"/>
    <property type="match status" value="1"/>
</dbReference>
<dbReference type="OrthoDB" id="5694214at2"/>
<dbReference type="GO" id="GO:0009279">
    <property type="term" value="C:cell outer membrane"/>
    <property type="evidence" value="ECO:0007669"/>
    <property type="project" value="UniProtKB-SubCell"/>
</dbReference>
<evidence type="ECO:0000256" key="2">
    <source>
        <dbReference type="ARBA" id="ARBA00006275"/>
    </source>
</evidence>
<gene>
    <name evidence="8" type="ORF">ASU31_21100</name>
</gene>
<evidence type="ECO:0000259" key="6">
    <source>
        <dbReference type="Pfam" id="PF07980"/>
    </source>
</evidence>
<evidence type="ECO:0008006" key="10">
    <source>
        <dbReference type="Google" id="ProtNLM"/>
    </source>
</evidence>
<dbReference type="Pfam" id="PF07980">
    <property type="entry name" value="SusD_RagB"/>
    <property type="match status" value="1"/>
</dbReference>
<evidence type="ECO:0000256" key="4">
    <source>
        <dbReference type="ARBA" id="ARBA00023136"/>
    </source>
</evidence>
<keyword evidence="3" id="KW-0732">Signal</keyword>
<organism evidence="8 9">
    <name type="scientific">Pedobacter ginsenosidimutans</name>
    <dbReference type="NCBI Taxonomy" id="687842"/>
    <lineage>
        <taxon>Bacteria</taxon>
        <taxon>Pseudomonadati</taxon>
        <taxon>Bacteroidota</taxon>
        <taxon>Sphingobacteriia</taxon>
        <taxon>Sphingobacteriales</taxon>
        <taxon>Sphingobacteriaceae</taxon>
        <taxon>Pedobacter</taxon>
    </lineage>
</organism>
<evidence type="ECO:0000256" key="5">
    <source>
        <dbReference type="ARBA" id="ARBA00023237"/>
    </source>
</evidence>
<feature type="domain" description="RagB/SusD" evidence="6">
    <location>
        <begin position="312"/>
        <end position="580"/>
    </location>
</feature>
<evidence type="ECO:0000256" key="1">
    <source>
        <dbReference type="ARBA" id="ARBA00004442"/>
    </source>
</evidence>
<protein>
    <recommendedName>
        <fullName evidence="10">Carbohydrate-binding protein SusD</fullName>
    </recommendedName>
</protein>
<comment type="similarity">
    <text evidence="2">Belongs to the SusD family.</text>
</comment>
<reference evidence="8 9" key="1">
    <citation type="submission" date="2015-11" db="EMBL/GenBank/DDBJ databases">
        <title>Sequence of Pedobacter ginsenosidimutans.</title>
        <authorList>
            <person name="Carson E."/>
            <person name="Keyser V."/>
            <person name="Newman J."/>
            <person name="Miller J."/>
        </authorList>
    </citation>
    <scope>NUCLEOTIDE SEQUENCE [LARGE SCALE GENOMIC DNA]</scope>
    <source>
        <strain evidence="8 9">KACC 14530</strain>
    </source>
</reference>
<dbReference type="Gene3D" id="1.25.40.390">
    <property type="match status" value="1"/>
</dbReference>